<sequence>MAVTFFVADSLAECVNNYEIVQFDEDIHSIIWNDKANLPEIAKILYSLDPFDVKCFMASEVEDLKIVCSELQLVYRDNEQMINFFISLMKLCNIACQQKKHIIAVGD</sequence>
<evidence type="ECO:0000313" key="4">
    <source>
        <dbReference type="Proteomes" id="UP001221519"/>
    </source>
</evidence>
<evidence type="ECO:0000313" key="3">
    <source>
        <dbReference type="Proteomes" id="UP001220962"/>
    </source>
</evidence>
<keyword evidence="4" id="KW-1185">Reference proteome</keyword>
<dbReference type="AlphaFoldDB" id="A0AAX3MSM2"/>
<reference evidence="1 4" key="1">
    <citation type="submission" date="2023-02" db="EMBL/GenBank/DDBJ databases">
        <title>Pathogen: clinical or host-associated sample.</title>
        <authorList>
            <person name="Hergert J."/>
            <person name="Casey R."/>
            <person name="Wagner J."/>
            <person name="Young E.L."/>
            <person name="Oakeson K.F."/>
        </authorList>
    </citation>
    <scope>NUCLEOTIDE SEQUENCE</scope>
    <source>
        <strain evidence="2 4">2022CK-00829</strain>
        <strain evidence="1">2022CK-00830</strain>
    </source>
</reference>
<protein>
    <submittedName>
        <fullName evidence="1">Uncharacterized protein</fullName>
    </submittedName>
</protein>
<organism evidence="1 3">
    <name type="scientific">Paenibacillus urinalis</name>
    <dbReference type="NCBI Taxonomy" id="521520"/>
    <lineage>
        <taxon>Bacteria</taxon>
        <taxon>Bacillati</taxon>
        <taxon>Bacillota</taxon>
        <taxon>Bacilli</taxon>
        <taxon>Bacillales</taxon>
        <taxon>Paenibacillaceae</taxon>
        <taxon>Paenibacillus</taxon>
    </lineage>
</organism>
<dbReference type="RefSeq" id="WP_047911824.1">
    <property type="nucleotide sequence ID" value="NZ_CP118101.1"/>
</dbReference>
<proteinExistence type="predicted"/>
<dbReference type="Proteomes" id="UP001220962">
    <property type="component" value="Chromosome"/>
</dbReference>
<accession>A0AAX3MSM2</accession>
<name>A0AAX3MSM2_9BACL</name>
<dbReference type="EMBL" id="CP118108">
    <property type="protein sequence ID" value="WDI00210.1"/>
    <property type="molecule type" value="Genomic_DNA"/>
</dbReference>
<dbReference type="EMBL" id="CP118101">
    <property type="protein sequence ID" value="WDH80525.1"/>
    <property type="molecule type" value="Genomic_DNA"/>
</dbReference>
<gene>
    <name evidence="1" type="ORF">PUW23_13225</name>
    <name evidence="2" type="ORF">PUW25_12890</name>
</gene>
<evidence type="ECO:0000313" key="1">
    <source>
        <dbReference type="EMBL" id="WDH80525.1"/>
    </source>
</evidence>
<dbReference type="Proteomes" id="UP001221519">
    <property type="component" value="Chromosome"/>
</dbReference>
<evidence type="ECO:0000313" key="2">
    <source>
        <dbReference type="EMBL" id="WDI00210.1"/>
    </source>
</evidence>